<accession>A0AAE0IWR8</accession>
<protein>
    <submittedName>
        <fullName evidence="1">Histidine phosphatase superfamily</fullName>
    </submittedName>
</protein>
<organism evidence="1 2">
    <name type="scientific">Cercophora scortea</name>
    <dbReference type="NCBI Taxonomy" id="314031"/>
    <lineage>
        <taxon>Eukaryota</taxon>
        <taxon>Fungi</taxon>
        <taxon>Dikarya</taxon>
        <taxon>Ascomycota</taxon>
        <taxon>Pezizomycotina</taxon>
        <taxon>Sordariomycetes</taxon>
        <taxon>Sordariomycetidae</taxon>
        <taxon>Sordariales</taxon>
        <taxon>Lasiosphaeriaceae</taxon>
        <taxon>Cercophora</taxon>
    </lineage>
</organism>
<proteinExistence type="predicted"/>
<dbReference type="GO" id="GO:0005737">
    <property type="term" value="C:cytoplasm"/>
    <property type="evidence" value="ECO:0007669"/>
    <property type="project" value="TreeGrafter"/>
</dbReference>
<keyword evidence="2" id="KW-1185">Reference proteome</keyword>
<name>A0AAE0IWR8_9PEZI</name>
<gene>
    <name evidence="1" type="ORF">B0T19DRAFT_416073</name>
</gene>
<dbReference type="InterPro" id="IPR013078">
    <property type="entry name" value="His_Pase_superF_clade-1"/>
</dbReference>
<dbReference type="PANTHER" id="PTHR48100:SF24">
    <property type="entry name" value="PHOSPHOGLYCERATE MUTASE"/>
    <property type="match status" value="1"/>
</dbReference>
<dbReference type="Proteomes" id="UP001286456">
    <property type="component" value="Unassembled WGS sequence"/>
</dbReference>
<dbReference type="CDD" id="cd07067">
    <property type="entry name" value="HP_PGM_like"/>
    <property type="match status" value="1"/>
</dbReference>
<dbReference type="Gene3D" id="3.40.50.1240">
    <property type="entry name" value="Phosphoglycerate mutase-like"/>
    <property type="match status" value="1"/>
</dbReference>
<dbReference type="InterPro" id="IPR029033">
    <property type="entry name" value="His_PPase_superfam"/>
</dbReference>
<dbReference type="EMBL" id="JAUEPO010000002">
    <property type="protein sequence ID" value="KAK3332594.1"/>
    <property type="molecule type" value="Genomic_DNA"/>
</dbReference>
<sequence>MAPTLVLVRHAQALHNVNYNYTLMDPVLSELGVSQCDDLSKSLLAKIPHELDVGLIVVSPMRRTIQTALLAFAPLIEKGVPIVADARWQENSAARCDTGSPLATLMTEFPQVDFSQVDPVWPDKTTAAGAAYAYNRAAILTRGQSALRDLAARPEKAIIVVSHSSFLRQGLSGRWFMNADYRIFDFEERTGGGESDEEVFILLKQWESTLAKGGLGWSKEEVVPIGHELPEGMAR</sequence>
<reference evidence="1" key="2">
    <citation type="submission" date="2023-06" db="EMBL/GenBank/DDBJ databases">
        <authorList>
            <consortium name="Lawrence Berkeley National Laboratory"/>
            <person name="Haridas S."/>
            <person name="Hensen N."/>
            <person name="Bonometti L."/>
            <person name="Westerberg I."/>
            <person name="Brannstrom I.O."/>
            <person name="Guillou S."/>
            <person name="Cros-Aarteil S."/>
            <person name="Calhoun S."/>
            <person name="Kuo A."/>
            <person name="Mondo S."/>
            <person name="Pangilinan J."/>
            <person name="Riley R."/>
            <person name="Labutti K."/>
            <person name="Andreopoulos B."/>
            <person name="Lipzen A."/>
            <person name="Chen C."/>
            <person name="Yanf M."/>
            <person name="Daum C."/>
            <person name="Ng V."/>
            <person name="Clum A."/>
            <person name="Steindorff A."/>
            <person name="Ohm R."/>
            <person name="Martin F."/>
            <person name="Silar P."/>
            <person name="Natvig D."/>
            <person name="Lalanne C."/>
            <person name="Gautier V."/>
            <person name="Ament-Velasquez S.L."/>
            <person name="Kruys A."/>
            <person name="Hutchinson M.I."/>
            <person name="Powell A.J."/>
            <person name="Barry K."/>
            <person name="Miller A.N."/>
            <person name="Grigoriev I.V."/>
            <person name="Debuchy R."/>
            <person name="Gladieux P."/>
            <person name="Thoren M.H."/>
            <person name="Johannesson H."/>
        </authorList>
    </citation>
    <scope>NUCLEOTIDE SEQUENCE</scope>
    <source>
        <strain evidence="1">SMH4131-1</strain>
    </source>
</reference>
<evidence type="ECO:0000313" key="1">
    <source>
        <dbReference type="EMBL" id="KAK3332594.1"/>
    </source>
</evidence>
<comment type="caution">
    <text evidence="1">The sequence shown here is derived from an EMBL/GenBank/DDBJ whole genome shotgun (WGS) entry which is preliminary data.</text>
</comment>
<dbReference type="Pfam" id="PF00300">
    <property type="entry name" value="His_Phos_1"/>
    <property type="match status" value="1"/>
</dbReference>
<evidence type="ECO:0000313" key="2">
    <source>
        <dbReference type="Proteomes" id="UP001286456"/>
    </source>
</evidence>
<dbReference type="SMART" id="SM00855">
    <property type="entry name" value="PGAM"/>
    <property type="match status" value="1"/>
</dbReference>
<reference evidence="1" key="1">
    <citation type="journal article" date="2023" name="Mol. Phylogenet. Evol.">
        <title>Genome-scale phylogeny and comparative genomics of the fungal order Sordariales.</title>
        <authorList>
            <person name="Hensen N."/>
            <person name="Bonometti L."/>
            <person name="Westerberg I."/>
            <person name="Brannstrom I.O."/>
            <person name="Guillou S."/>
            <person name="Cros-Aarteil S."/>
            <person name="Calhoun S."/>
            <person name="Haridas S."/>
            <person name="Kuo A."/>
            <person name="Mondo S."/>
            <person name="Pangilinan J."/>
            <person name="Riley R."/>
            <person name="LaButti K."/>
            <person name="Andreopoulos B."/>
            <person name="Lipzen A."/>
            <person name="Chen C."/>
            <person name="Yan M."/>
            <person name="Daum C."/>
            <person name="Ng V."/>
            <person name="Clum A."/>
            <person name="Steindorff A."/>
            <person name="Ohm R.A."/>
            <person name="Martin F."/>
            <person name="Silar P."/>
            <person name="Natvig D.O."/>
            <person name="Lalanne C."/>
            <person name="Gautier V."/>
            <person name="Ament-Velasquez S.L."/>
            <person name="Kruys A."/>
            <person name="Hutchinson M.I."/>
            <person name="Powell A.J."/>
            <person name="Barry K."/>
            <person name="Miller A.N."/>
            <person name="Grigoriev I.V."/>
            <person name="Debuchy R."/>
            <person name="Gladieux P."/>
            <person name="Hiltunen Thoren M."/>
            <person name="Johannesson H."/>
        </authorList>
    </citation>
    <scope>NUCLEOTIDE SEQUENCE</scope>
    <source>
        <strain evidence="1">SMH4131-1</strain>
    </source>
</reference>
<dbReference type="AlphaFoldDB" id="A0AAE0IWR8"/>
<dbReference type="InterPro" id="IPR050275">
    <property type="entry name" value="PGM_Phosphatase"/>
</dbReference>
<dbReference type="GO" id="GO:0016791">
    <property type="term" value="F:phosphatase activity"/>
    <property type="evidence" value="ECO:0007669"/>
    <property type="project" value="TreeGrafter"/>
</dbReference>
<dbReference type="SUPFAM" id="SSF53254">
    <property type="entry name" value="Phosphoglycerate mutase-like"/>
    <property type="match status" value="1"/>
</dbReference>
<dbReference type="PANTHER" id="PTHR48100">
    <property type="entry name" value="BROAD-SPECIFICITY PHOSPHATASE YOR283W-RELATED"/>
    <property type="match status" value="1"/>
</dbReference>